<dbReference type="PROSITE" id="PS50206">
    <property type="entry name" value="RHODANESE_3"/>
    <property type="match status" value="1"/>
</dbReference>
<dbReference type="EMBL" id="CP036313">
    <property type="protein sequence ID" value="QBH13119.1"/>
    <property type="molecule type" value="Genomic_DNA"/>
</dbReference>
<dbReference type="InterPro" id="IPR001763">
    <property type="entry name" value="Rhodanese-like_dom"/>
</dbReference>
<dbReference type="OrthoDB" id="9789348at2"/>
<dbReference type="PANTHER" id="PTHR44086:SF10">
    <property type="entry name" value="THIOSULFATE SULFURTRANSFERASE_RHODANESE-LIKE DOMAIN-CONTAINING PROTEIN 3"/>
    <property type="match status" value="1"/>
</dbReference>
<proteinExistence type="predicted"/>
<reference evidence="3 6" key="2">
    <citation type="submission" date="2019-02" db="EMBL/GenBank/DDBJ databases">
        <title>Complete genome sequence of Desulfobacter hydrogenophilus AcRS1.</title>
        <authorList>
            <person name="Marietou A."/>
            <person name="Lund M.B."/>
            <person name="Marshall I.P.G."/>
            <person name="Schreiber L."/>
            <person name="Jorgensen B."/>
        </authorList>
    </citation>
    <scope>NUCLEOTIDE SEQUENCE [LARGE SCALE GENOMIC DNA]</scope>
    <source>
        <strain evidence="3 6">AcRS1</strain>
    </source>
</reference>
<gene>
    <name evidence="4" type="ORF">DO021_12025</name>
    <name evidence="3" type="ORF">EYB58_09425</name>
</gene>
<evidence type="ECO:0000256" key="1">
    <source>
        <dbReference type="SAM" id="SignalP"/>
    </source>
</evidence>
<evidence type="ECO:0000313" key="4">
    <source>
        <dbReference type="EMBL" id="RAM01825.1"/>
    </source>
</evidence>
<dbReference type="SUPFAM" id="SSF52821">
    <property type="entry name" value="Rhodanese/Cell cycle control phosphatase"/>
    <property type="match status" value="1"/>
</dbReference>
<dbReference type="Pfam" id="PF00581">
    <property type="entry name" value="Rhodanese"/>
    <property type="match status" value="1"/>
</dbReference>
<evidence type="ECO:0000313" key="3">
    <source>
        <dbReference type="EMBL" id="QBH13119.1"/>
    </source>
</evidence>
<evidence type="ECO:0000313" key="5">
    <source>
        <dbReference type="Proteomes" id="UP000248798"/>
    </source>
</evidence>
<dbReference type="Proteomes" id="UP000248798">
    <property type="component" value="Unassembled WGS sequence"/>
</dbReference>
<keyword evidence="1" id="KW-0732">Signal</keyword>
<dbReference type="PROSITE" id="PS51257">
    <property type="entry name" value="PROKAR_LIPOPROTEIN"/>
    <property type="match status" value="1"/>
</dbReference>
<organism evidence="4 5">
    <name type="scientific">Desulfobacter hydrogenophilus</name>
    <dbReference type="NCBI Taxonomy" id="2291"/>
    <lineage>
        <taxon>Bacteria</taxon>
        <taxon>Pseudomonadati</taxon>
        <taxon>Thermodesulfobacteriota</taxon>
        <taxon>Desulfobacteria</taxon>
        <taxon>Desulfobacterales</taxon>
        <taxon>Desulfobacteraceae</taxon>
        <taxon>Desulfobacter</taxon>
    </lineage>
</organism>
<dbReference type="EMBL" id="QLNI01000022">
    <property type="protein sequence ID" value="RAM01825.1"/>
    <property type="molecule type" value="Genomic_DNA"/>
</dbReference>
<keyword evidence="6" id="KW-1185">Reference proteome</keyword>
<reference evidence="4 5" key="1">
    <citation type="submission" date="2018-06" db="EMBL/GenBank/DDBJ databases">
        <title>Complete Genome Sequence of Desulfobacter hydrogenophilus (DSM3380).</title>
        <authorList>
            <person name="Marietou A."/>
            <person name="Schreiber L."/>
            <person name="Marshall I."/>
            <person name="Jorgensen B."/>
        </authorList>
    </citation>
    <scope>NUCLEOTIDE SEQUENCE [LARGE SCALE GENOMIC DNA]</scope>
    <source>
        <strain evidence="4 5">DSM 3380</strain>
    </source>
</reference>
<protein>
    <submittedName>
        <fullName evidence="3">Rhodanese-like domain-containing protein</fullName>
    </submittedName>
</protein>
<dbReference type="PANTHER" id="PTHR44086">
    <property type="entry name" value="THIOSULFATE SULFURTRANSFERASE RDL2, MITOCHONDRIAL-RELATED"/>
    <property type="match status" value="1"/>
</dbReference>
<dbReference type="AlphaFoldDB" id="A0A328FFI4"/>
<feature type="domain" description="Rhodanese" evidence="2">
    <location>
        <begin position="83"/>
        <end position="172"/>
    </location>
</feature>
<accession>A0A328FFI4</accession>
<sequence>MKKGFIFVFVVAFTLTAAGCAVGNRLAVSKSSAVTGSPAVADDSVMLQANEKKAWEKATKTFPVEHQLNVQQFKALYDKVMAGQEDAYLVDLRTHPEFYAAHIVGTDHIHAGHMYTFPKKIKNKDAKIVLWCRTHKRGAYVGERLAQYGYTNVWWYKDGIVGWIEAGYPLCNQFMGLFKVTDYHKSFTEIDNETKKPLYQIREFHPY</sequence>
<dbReference type="CDD" id="cd00158">
    <property type="entry name" value="RHOD"/>
    <property type="match status" value="1"/>
</dbReference>
<dbReference type="Proteomes" id="UP000293902">
    <property type="component" value="Chromosome"/>
</dbReference>
<feature type="signal peptide" evidence="1">
    <location>
        <begin position="1"/>
        <end position="17"/>
    </location>
</feature>
<name>A0A328FFI4_9BACT</name>
<dbReference type="InterPro" id="IPR036873">
    <property type="entry name" value="Rhodanese-like_dom_sf"/>
</dbReference>
<evidence type="ECO:0000259" key="2">
    <source>
        <dbReference type="PROSITE" id="PS50206"/>
    </source>
</evidence>
<dbReference type="GO" id="GO:0004792">
    <property type="term" value="F:thiosulfate-cyanide sulfurtransferase activity"/>
    <property type="evidence" value="ECO:0007669"/>
    <property type="project" value="TreeGrafter"/>
</dbReference>
<evidence type="ECO:0000313" key="6">
    <source>
        <dbReference type="Proteomes" id="UP000293902"/>
    </source>
</evidence>
<dbReference type="RefSeq" id="WP_111956974.1">
    <property type="nucleotide sequence ID" value="NZ_CP036313.1"/>
</dbReference>
<dbReference type="SMART" id="SM00450">
    <property type="entry name" value="RHOD"/>
    <property type="match status" value="1"/>
</dbReference>
<dbReference type="Gene3D" id="3.40.250.10">
    <property type="entry name" value="Rhodanese-like domain"/>
    <property type="match status" value="1"/>
</dbReference>
<feature type="chain" id="PRO_5030062973" evidence="1">
    <location>
        <begin position="18"/>
        <end position="207"/>
    </location>
</feature>